<keyword evidence="2" id="KW-0472">Membrane</keyword>
<feature type="compositionally biased region" description="Basic and acidic residues" evidence="1">
    <location>
        <begin position="33"/>
        <end position="48"/>
    </location>
</feature>
<dbReference type="EMBL" id="RZGZ01000003">
    <property type="protein sequence ID" value="RUQ98929.1"/>
    <property type="molecule type" value="Genomic_DNA"/>
</dbReference>
<evidence type="ECO:0000256" key="1">
    <source>
        <dbReference type="SAM" id="MobiDB-lite"/>
    </source>
</evidence>
<evidence type="ECO:0000313" key="4">
    <source>
        <dbReference type="Proteomes" id="UP000274909"/>
    </source>
</evidence>
<evidence type="ECO:0008006" key="5">
    <source>
        <dbReference type="Google" id="ProtNLM"/>
    </source>
</evidence>
<keyword evidence="4" id="KW-1185">Reference proteome</keyword>
<name>A0A3S1CQF4_9MICO</name>
<dbReference type="AlphaFoldDB" id="A0A3S1CQF4"/>
<evidence type="ECO:0000256" key="2">
    <source>
        <dbReference type="SAM" id="Phobius"/>
    </source>
</evidence>
<dbReference type="Proteomes" id="UP000274909">
    <property type="component" value="Unassembled WGS sequence"/>
</dbReference>
<proteinExistence type="predicted"/>
<accession>A0A3S1CQF4</accession>
<keyword evidence="2" id="KW-0812">Transmembrane</keyword>
<gene>
    <name evidence="3" type="ORF">ELQ94_11370</name>
</gene>
<sequence>MTAHDGPAPDAAGTSRQPTRAQEPFAPPSVPGFREHHVPPTKPGRHDSQQSWPSADALRFTPHAEAPGREAGVALALAIVGALIGLAVGWGLPLSIVALVLAMRVRRRPGRSRLMATWSIALVLVSAIASGAWLAYSLVVLFG</sequence>
<feature type="transmembrane region" description="Helical" evidence="2">
    <location>
        <begin position="73"/>
        <end position="102"/>
    </location>
</feature>
<keyword evidence="2" id="KW-1133">Transmembrane helix</keyword>
<feature type="transmembrane region" description="Helical" evidence="2">
    <location>
        <begin position="114"/>
        <end position="136"/>
    </location>
</feature>
<dbReference type="RefSeq" id="WP_127050433.1">
    <property type="nucleotide sequence ID" value="NZ_RZGZ01000003.1"/>
</dbReference>
<dbReference type="OrthoDB" id="4794509at2"/>
<comment type="caution">
    <text evidence="3">The sequence shown here is derived from an EMBL/GenBank/DDBJ whole genome shotgun (WGS) entry which is preliminary data.</text>
</comment>
<reference evidence="3 4" key="1">
    <citation type="submission" date="2018-12" db="EMBL/GenBank/DDBJ databases">
        <authorList>
            <person name="Li F."/>
        </authorList>
    </citation>
    <scope>NUCLEOTIDE SEQUENCE [LARGE SCALE GENOMIC DNA]</scope>
    <source>
        <strain evidence="3 4">EGI 6500705</strain>
    </source>
</reference>
<feature type="region of interest" description="Disordered" evidence="1">
    <location>
        <begin position="1"/>
        <end position="63"/>
    </location>
</feature>
<organism evidence="3 4">
    <name type="scientific">Labedella endophytica</name>
    <dbReference type="NCBI Taxonomy" id="1523160"/>
    <lineage>
        <taxon>Bacteria</taxon>
        <taxon>Bacillati</taxon>
        <taxon>Actinomycetota</taxon>
        <taxon>Actinomycetes</taxon>
        <taxon>Micrococcales</taxon>
        <taxon>Microbacteriaceae</taxon>
        <taxon>Labedella</taxon>
    </lineage>
</organism>
<protein>
    <recommendedName>
        <fullName evidence="5">DUF4190 domain-containing protein</fullName>
    </recommendedName>
</protein>
<evidence type="ECO:0000313" key="3">
    <source>
        <dbReference type="EMBL" id="RUQ98929.1"/>
    </source>
</evidence>